<organism evidence="1">
    <name type="scientific">Arundo donax</name>
    <name type="common">Giant reed</name>
    <name type="synonym">Donax arundinaceus</name>
    <dbReference type="NCBI Taxonomy" id="35708"/>
    <lineage>
        <taxon>Eukaryota</taxon>
        <taxon>Viridiplantae</taxon>
        <taxon>Streptophyta</taxon>
        <taxon>Embryophyta</taxon>
        <taxon>Tracheophyta</taxon>
        <taxon>Spermatophyta</taxon>
        <taxon>Magnoliopsida</taxon>
        <taxon>Liliopsida</taxon>
        <taxon>Poales</taxon>
        <taxon>Poaceae</taxon>
        <taxon>PACMAD clade</taxon>
        <taxon>Arundinoideae</taxon>
        <taxon>Arundineae</taxon>
        <taxon>Arundo</taxon>
    </lineage>
</organism>
<accession>A0A0A8ZA41</accession>
<sequence>MANRLRMILDEVISEEQSAFVPGRLITDNVVIAYECIHYLRKNKGN</sequence>
<name>A0A0A8ZA41_ARUDO</name>
<evidence type="ECO:0008006" key="2">
    <source>
        <dbReference type="Google" id="ProtNLM"/>
    </source>
</evidence>
<dbReference type="EMBL" id="GBRH01262234">
    <property type="protein sequence ID" value="JAD35661.1"/>
    <property type="molecule type" value="Transcribed_RNA"/>
</dbReference>
<proteinExistence type="predicted"/>
<reference evidence="1" key="1">
    <citation type="submission" date="2014-09" db="EMBL/GenBank/DDBJ databases">
        <authorList>
            <person name="Magalhaes I.L.F."/>
            <person name="Oliveira U."/>
            <person name="Santos F.R."/>
            <person name="Vidigal T.H.D.A."/>
            <person name="Brescovit A.D."/>
            <person name="Santos A.J."/>
        </authorList>
    </citation>
    <scope>NUCLEOTIDE SEQUENCE</scope>
    <source>
        <tissue evidence="1">Shoot tissue taken approximately 20 cm above the soil surface</tissue>
    </source>
</reference>
<protein>
    <recommendedName>
        <fullName evidence="2">Reverse transcriptase domain-containing protein</fullName>
    </recommendedName>
</protein>
<evidence type="ECO:0000313" key="1">
    <source>
        <dbReference type="EMBL" id="JAD35661.1"/>
    </source>
</evidence>
<reference evidence="1" key="2">
    <citation type="journal article" date="2015" name="Data Brief">
        <title>Shoot transcriptome of the giant reed, Arundo donax.</title>
        <authorList>
            <person name="Barrero R.A."/>
            <person name="Guerrero F.D."/>
            <person name="Moolhuijzen P."/>
            <person name="Goolsby J.A."/>
            <person name="Tidwell J."/>
            <person name="Bellgard S.E."/>
            <person name="Bellgard M.I."/>
        </authorList>
    </citation>
    <scope>NUCLEOTIDE SEQUENCE</scope>
    <source>
        <tissue evidence="1">Shoot tissue taken approximately 20 cm above the soil surface</tissue>
    </source>
</reference>
<dbReference type="AlphaFoldDB" id="A0A0A8ZA41"/>